<organism evidence="1 2">
    <name type="scientific">Cadophora malorum</name>
    <dbReference type="NCBI Taxonomy" id="108018"/>
    <lineage>
        <taxon>Eukaryota</taxon>
        <taxon>Fungi</taxon>
        <taxon>Dikarya</taxon>
        <taxon>Ascomycota</taxon>
        <taxon>Pezizomycotina</taxon>
        <taxon>Leotiomycetes</taxon>
        <taxon>Helotiales</taxon>
        <taxon>Ploettnerulaceae</taxon>
        <taxon>Cadophora</taxon>
    </lineage>
</organism>
<protein>
    <submittedName>
        <fullName evidence="1">Uncharacterized protein</fullName>
    </submittedName>
</protein>
<evidence type="ECO:0000313" key="2">
    <source>
        <dbReference type="Proteomes" id="UP000664132"/>
    </source>
</evidence>
<keyword evidence="2" id="KW-1185">Reference proteome</keyword>
<reference evidence="1" key="1">
    <citation type="submission" date="2021-02" db="EMBL/GenBank/DDBJ databases">
        <title>Genome sequence Cadophora malorum strain M34.</title>
        <authorList>
            <person name="Stefanovic E."/>
            <person name="Vu D."/>
            <person name="Scully C."/>
            <person name="Dijksterhuis J."/>
            <person name="Roader J."/>
            <person name="Houbraken J."/>
        </authorList>
    </citation>
    <scope>NUCLEOTIDE SEQUENCE</scope>
    <source>
        <strain evidence="1">M34</strain>
    </source>
</reference>
<evidence type="ECO:0000313" key="1">
    <source>
        <dbReference type="EMBL" id="KAG4411352.1"/>
    </source>
</evidence>
<dbReference type="EMBL" id="JAFJYH010000489">
    <property type="protein sequence ID" value="KAG4411352.1"/>
    <property type="molecule type" value="Genomic_DNA"/>
</dbReference>
<sequence>MLLITTLLRSVLTAIYHIRCTFYEVCSGCRKPILTLDFVYLVWNNSLFVVPQNIAPPSELWFQIPMDSQTTIIGVHSAPFCCLSTGEQARVLVEVITHLAKTTEFSNAHIWLLPHPVHKTTTSNQDEKFDGVVVSLKYKRHRVSLLATTFTCSQHEEFILSPDLGKFLSQILVDSGGPPA</sequence>
<name>A0A8H7T177_9HELO</name>
<comment type="caution">
    <text evidence="1">The sequence shown here is derived from an EMBL/GenBank/DDBJ whole genome shotgun (WGS) entry which is preliminary data.</text>
</comment>
<dbReference type="Proteomes" id="UP000664132">
    <property type="component" value="Unassembled WGS sequence"/>
</dbReference>
<gene>
    <name evidence="1" type="ORF">IFR04_015518</name>
</gene>
<accession>A0A8H7T177</accession>
<dbReference type="AlphaFoldDB" id="A0A8H7T177"/>
<proteinExistence type="predicted"/>